<name>A0A2S7VJH8_PHOAN</name>
<evidence type="ECO:0000256" key="1">
    <source>
        <dbReference type="PROSITE-ProRule" id="PRU00169"/>
    </source>
</evidence>
<dbReference type="InterPro" id="IPR011006">
    <property type="entry name" value="CheY-like_superfamily"/>
</dbReference>
<evidence type="ECO:0000259" key="2">
    <source>
        <dbReference type="PROSITE" id="PS50110"/>
    </source>
</evidence>
<dbReference type="Gene3D" id="3.40.50.2300">
    <property type="match status" value="1"/>
</dbReference>
<dbReference type="Pfam" id="PF00072">
    <property type="entry name" value="Response_reg"/>
    <property type="match status" value="1"/>
</dbReference>
<dbReference type="EMBL" id="MSCJ01000003">
    <property type="protein sequence ID" value="PQJ62218.1"/>
    <property type="molecule type" value="Genomic_DNA"/>
</dbReference>
<keyword evidence="1" id="KW-0597">Phosphoprotein</keyword>
<feature type="modified residue" description="4-aspartylphosphate" evidence="1">
    <location>
        <position position="58"/>
    </location>
</feature>
<reference evidence="3 4" key="1">
    <citation type="submission" date="2016-12" db="EMBL/GenBank/DDBJ databases">
        <title>Diversity of luminous bacteria.</title>
        <authorList>
            <person name="Yoshizawa S."/>
            <person name="Kogure K."/>
        </authorList>
    </citation>
    <scope>NUCLEOTIDE SEQUENCE [LARGE SCALE GENOMIC DNA]</scope>
    <source>
        <strain evidence="3 4">LC1-200</strain>
    </source>
</reference>
<dbReference type="PROSITE" id="PS50110">
    <property type="entry name" value="RESPONSE_REGULATORY"/>
    <property type="match status" value="1"/>
</dbReference>
<evidence type="ECO:0000313" key="4">
    <source>
        <dbReference type="Proteomes" id="UP000238730"/>
    </source>
</evidence>
<dbReference type="AlphaFoldDB" id="A0A2S7VJH8"/>
<comment type="caution">
    <text evidence="3">The sequence shown here is derived from an EMBL/GenBank/DDBJ whole genome shotgun (WGS) entry which is preliminary data.</text>
</comment>
<gene>
    <name evidence="3" type="ORF">BTO08_18415</name>
</gene>
<dbReference type="InterPro" id="IPR001789">
    <property type="entry name" value="Sig_transdc_resp-reg_receiver"/>
</dbReference>
<dbReference type="PANTHER" id="PTHR43228">
    <property type="entry name" value="TWO-COMPONENT RESPONSE REGULATOR"/>
    <property type="match status" value="1"/>
</dbReference>
<dbReference type="SMART" id="SM00448">
    <property type="entry name" value="REC"/>
    <property type="match status" value="1"/>
</dbReference>
<proteinExistence type="predicted"/>
<protein>
    <submittedName>
        <fullName evidence="3">Response regulator</fullName>
    </submittedName>
</protein>
<sequence>MVNSQSILIVDDSVIIQQTTKLILLKAKFEAQRIYFASNAQDAIKLCQRNVFDIIFIDFNLGLGSTGLQLLERLHHNQLITHHPLIFIVTADDSESILMGFSEYQPTDYLIKPFRLETLTSRINVHFNKHKFEDTVFNIYQSKGWLGVQEYIENYSYCDKYWSSVTTLAKRLLLNKMTVNYDDIDVMLNSLLQQNDYVPAKLLLAQLWLEQNKFDQLTPLLTSINSSSPQQHLTLLDLKARSALKQNRISMGYEFWLAAHKVSRNNLYRLFGLIWIEFCLQHDTEIERHIREACFSLRFSIWDKPQNYAFLVWVQLQQYNKKHQSIEKLWGSINQQQKITKHDRPYIYLLQAYQAAENNSNLIAYREFMNALNYVEHHEYNELPSEFLIIALSTAIKLSMHTYIIKFVKELTEIFNLQPNEPHNVIKLMWLKTQTAKINENKCAEYSYALQLVKQKQFVTAGQTLFKLWPLYRFDITLARCIVELFARGYLDLYVSEKNTVNEARWVFESQDIKPEWYKTLKTKHSVLNKLLY</sequence>
<dbReference type="RefSeq" id="WP_105062037.1">
    <property type="nucleotide sequence ID" value="NZ_MSCJ01000003.1"/>
</dbReference>
<dbReference type="Proteomes" id="UP000238730">
    <property type="component" value="Unassembled WGS sequence"/>
</dbReference>
<dbReference type="GO" id="GO:0000160">
    <property type="term" value="P:phosphorelay signal transduction system"/>
    <property type="evidence" value="ECO:0007669"/>
    <property type="project" value="InterPro"/>
</dbReference>
<dbReference type="PANTHER" id="PTHR43228:SF1">
    <property type="entry name" value="TWO-COMPONENT RESPONSE REGULATOR ARR22"/>
    <property type="match status" value="1"/>
</dbReference>
<dbReference type="InterPro" id="IPR052048">
    <property type="entry name" value="ST_Response_Regulator"/>
</dbReference>
<dbReference type="OrthoDB" id="7298659at2"/>
<feature type="domain" description="Response regulatory" evidence="2">
    <location>
        <begin position="6"/>
        <end position="127"/>
    </location>
</feature>
<dbReference type="SUPFAM" id="SSF52172">
    <property type="entry name" value="CheY-like"/>
    <property type="match status" value="1"/>
</dbReference>
<accession>A0A2S7VJH8</accession>
<organism evidence="3 4">
    <name type="scientific">Photobacterium angustum</name>
    <dbReference type="NCBI Taxonomy" id="661"/>
    <lineage>
        <taxon>Bacteria</taxon>
        <taxon>Pseudomonadati</taxon>
        <taxon>Pseudomonadota</taxon>
        <taxon>Gammaproteobacteria</taxon>
        <taxon>Vibrionales</taxon>
        <taxon>Vibrionaceae</taxon>
        <taxon>Photobacterium</taxon>
    </lineage>
</organism>
<evidence type="ECO:0000313" key="3">
    <source>
        <dbReference type="EMBL" id="PQJ62218.1"/>
    </source>
</evidence>